<dbReference type="Proteomes" id="UP000571183">
    <property type="component" value="Unassembled WGS sequence"/>
</dbReference>
<evidence type="ECO:0000313" key="1">
    <source>
        <dbReference type="EMBL" id="MBB4071724.1"/>
    </source>
</evidence>
<dbReference type="EMBL" id="JACIFD010000009">
    <property type="protein sequence ID" value="MBB4071724.1"/>
    <property type="molecule type" value="Genomic_DNA"/>
</dbReference>
<protein>
    <submittedName>
        <fullName evidence="1">Uncharacterized protein</fullName>
    </submittedName>
</protein>
<dbReference type="AlphaFoldDB" id="A0A840DF75"/>
<organism evidence="1 2">
    <name type="scientific">Canibacter oris</name>
    <dbReference type="NCBI Taxonomy" id="1365628"/>
    <lineage>
        <taxon>Bacteria</taxon>
        <taxon>Bacillati</taxon>
        <taxon>Actinomycetota</taxon>
        <taxon>Actinomycetes</taxon>
        <taxon>Micrococcales</taxon>
        <taxon>Microbacteriaceae</taxon>
        <taxon>Canibacter</taxon>
    </lineage>
</organism>
<comment type="caution">
    <text evidence="1">The sequence shown here is derived from an EMBL/GenBank/DDBJ whole genome shotgun (WGS) entry which is preliminary data.</text>
</comment>
<keyword evidence="2" id="KW-1185">Reference proteome</keyword>
<accession>A0A840DF75</accession>
<dbReference type="RefSeq" id="WP_183304728.1">
    <property type="nucleotide sequence ID" value="NZ_JACIFD010000009.1"/>
</dbReference>
<reference evidence="1" key="1">
    <citation type="submission" date="2020-08" db="EMBL/GenBank/DDBJ databases">
        <title>Sequencing the genomes of 1000 actinobacteria strains.</title>
        <authorList>
            <person name="Klenk H.-P."/>
        </authorList>
    </citation>
    <scope>NUCLEOTIDE SEQUENCE [LARGE SCALE GENOMIC DNA]</scope>
    <source>
        <strain evidence="1">DSM 27064</strain>
    </source>
</reference>
<proteinExistence type="predicted"/>
<sequence length="240" mass="26202">MSSSDVILSDCVIQSEQQLEGLLAVPMEDFRERVPALKISLHCVGGSKGHRKTSAELLIITIETACILGQLNKGAKAFLIPGQVKNSRNPAAKSMSMKLHRITTPAGVSFNRYVITCGAPGCKVSGLLDPKACSSTVLAFGFSGKSSAYDPEWVSMLKDFTKRARAGLEVSRSHGIPDFIAFHYLSELRFAGGEIFTLEPGDLINFDAGGYSREVPPLQGKEWEEIRARYDELQDPHVRS</sequence>
<evidence type="ECO:0000313" key="2">
    <source>
        <dbReference type="Proteomes" id="UP000571183"/>
    </source>
</evidence>
<gene>
    <name evidence="1" type="ORF">F5897_001038</name>
</gene>
<name>A0A840DF75_9MICO</name>